<evidence type="ECO:0000313" key="1">
    <source>
        <dbReference type="EMBL" id="VDM89991.1"/>
    </source>
</evidence>
<name>A0A3S4FSV1_9MYCO</name>
<sequence>MIEPATTLATLQREALHPLDRKAADNQLLRELINEVIPEYAGVKDVERAVSQLRAADHDAATHTAPWPATASEVTDTWLTGEVERRHTLEAHHERAKILAEVIIDSRQQASMLIEEHAEQLMSALDARLQALVAHAEPAVQALGGATTAAQAIKANAAEHWKTVAELRPQYDEIRSVQRNLYQYVLQFDMLPFGDGIPSAHPEARIYYHRNLDDIAPQWRGWTSNGVQHLPEYPWPTDPVERLVWFVRNNSGMWCPGRIQMHNDVPRRYSLAERTAELAAG</sequence>
<gene>
    <name evidence="1" type="ORF">MB901379_03584</name>
</gene>
<proteinExistence type="predicted"/>
<accession>A0A3S4FSV1</accession>
<protein>
    <submittedName>
        <fullName evidence="1">Uncharacterized protein</fullName>
    </submittedName>
</protein>
<dbReference type="KEGG" id="mbai:MB901379_03584"/>
<dbReference type="RefSeq" id="WP_158017742.1">
    <property type="nucleotide sequence ID" value="NZ_CBCSKE010000011.1"/>
</dbReference>
<keyword evidence="2" id="KW-1185">Reference proteome</keyword>
<reference evidence="2" key="1">
    <citation type="submission" date="2018-02" db="EMBL/GenBank/DDBJ databases">
        <authorList>
            <person name="Seth-Smith MB H."/>
            <person name="Seth-Smith H."/>
        </authorList>
    </citation>
    <scope>NUCLEOTIDE SEQUENCE [LARGE SCALE GENOMIC DNA]</scope>
</reference>
<organism evidence="1 2">
    <name type="scientific">Mycobacterium basiliense</name>
    <dbReference type="NCBI Taxonomy" id="2094119"/>
    <lineage>
        <taxon>Bacteria</taxon>
        <taxon>Bacillati</taxon>
        <taxon>Actinomycetota</taxon>
        <taxon>Actinomycetes</taxon>
        <taxon>Mycobacteriales</taxon>
        <taxon>Mycobacteriaceae</taxon>
        <taxon>Mycobacterium</taxon>
    </lineage>
</organism>
<dbReference type="Proteomes" id="UP000269998">
    <property type="component" value="Chromosome"/>
</dbReference>
<dbReference type="OrthoDB" id="4733904at2"/>
<dbReference type="AlphaFoldDB" id="A0A3S4FSV1"/>
<dbReference type="EMBL" id="LR130759">
    <property type="protein sequence ID" value="VDM89991.1"/>
    <property type="molecule type" value="Genomic_DNA"/>
</dbReference>
<evidence type="ECO:0000313" key="2">
    <source>
        <dbReference type="Proteomes" id="UP000269998"/>
    </source>
</evidence>